<keyword evidence="6" id="KW-1185">Reference proteome</keyword>
<feature type="repeat" description="ANK" evidence="3">
    <location>
        <begin position="43"/>
        <end position="72"/>
    </location>
</feature>
<dbReference type="EMBL" id="CAXKWB010141750">
    <property type="protein sequence ID" value="CAL4245925.1"/>
    <property type="molecule type" value="Genomic_DNA"/>
</dbReference>
<feature type="transmembrane region" description="Helical" evidence="4">
    <location>
        <begin position="288"/>
        <end position="308"/>
    </location>
</feature>
<feature type="transmembrane region" description="Helical" evidence="4">
    <location>
        <begin position="403"/>
        <end position="422"/>
    </location>
</feature>
<dbReference type="PROSITE" id="PS50088">
    <property type="entry name" value="ANK_REPEAT"/>
    <property type="match status" value="4"/>
</dbReference>
<evidence type="ECO:0000256" key="1">
    <source>
        <dbReference type="ARBA" id="ARBA00022737"/>
    </source>
</evidence>
<evidence type="ECO:0000256" key="2">
    <source>
        <dbReference type="ARBA" id="ARBA00023043"/>
    </source>
</evidence>
<feature type="repeat" description="ANK" evidence="3">
    <location>
        <begin position="73"/>
        <end position="105"/>
    </location>
</feature>
<keyword evidence="2 3" id="KW-0040">ANK repeat</keyword>
<evidence type="ECO:0000256" key="4">
    <source>
        <dbReference type="SAM" id="Phobius"/>
    </source>
</evidence>
<dbReference type="InterPro" id="IPR002110">
    <property type="entry name" value="Ankyrin_rpt"/>
</dbReference>
<dbReference type="PRINTS" id="PR01415">
    <property type="entry name" value="ANKYRIN"/>
</dbReference>
<dbReference type="InterPro" id="IPR050776">
    <property type="entry name" value="Ank_Repeat/CDKN_Inhibitor"/>
</dbReference>
<feature type="repeat" description="ANK" evidence="3">
    <location>
        <begin position="139"/>
        <end position="171"/>
    </location>
</feature>
<keyword evidence="4" id="KW-1133">Transmembrane helix</keyword>
<dbReference type="Pfam" id="PF00023">
    <property type="entry name" value="Ank"/>
    <property type="match status" value="1"/>
</dbReference>
<dbReference type="PROSITE" id="PS50297">
    <property type="entry name" value="ANK_REP_REGION"/>
    <property type="match status" value="3"/>
</dbReference>
<evidence type="ECO:0000313" key="6">
    <source>
        <dbReference type="Proteomes" id="UP001497623"/>
    </source>
</evidence>
<keyword evidence="4" id="KW-0812">Transmembrane</keyword>
<feature type="transmembrane region" description="Helical" evidence="4">
    <location>
        <begin position="374"/>
        <end position="391"/>
    </location>
</feature>
<dbReference type="AlphaFoldDB" id="A0AAV2SW63"/>
<keyword evidence="1" id="KW-0677">Repeat</keyword>
<dbReference type="Pfam" id="PF12796">
    <property type="entry name" value="Ank_2"/>
    <property type="match status" value="1"/>
</dbReference>
<accession>A0AAV2SW63</accession>
<proteinExistence type="predicted"/>
<dbReference type="SMART" id="SM00248">
    <property type="entry name" value="ANK"/>
    <property type="match status" value="6"/>
</dbReference>
<name>A0AAV2SW63_MEGNR</name>
<feature type="transmembrane region" description="Helical" evidence="4">
    <location>
        <begin position="340"/>
        <end position="362"/>
    </location>
</feature>
<sequence length="443" mass="48314">MTMAINPLGELTAALHEAQDAEVANILKLNSNLIDNHCSPPWLHLAIAAPRNQLILLNLLLDAGAPIEATDKFGATALHVATGTQQSDCLGELLKRGASIDARDRNRKTAIHYAAHNNSPECLDLLLTNGCSRDVADNEGKTSLHIAAREGALAAVNALLLNGASPMLQDHEQRTPLHLTRVPGVAKALVNAGADVTAPDAHGHTPLSNAVDRRPAMVPNLLTSGMAVHGNINDTKLQVFLNLDILTPLGSAALGEMSLLRTMAHRGQYDLLKHPICETFLHLKWLRVYPLFIVKIFIFFGLTISLTANVCLHADFPKKCDTNMTAPELNQSSVVCNGKLWSKCLLIFFLTIITMRQILQLLLRFSSLKSRGSWLELILTICTMIVCSSVVDREQPGGWHHHLSAITVLLSWLQITVLMGHIPQIGIYVHLFKKVSAITVLLS</sequence>
<keyword evidence="4" id="KW-0472">Membrane</keyword>
<dbReference type="SUPFAM" id="SSF48403">
    <property type="entry name" value="Ankyrin repeat"/>
    <property type="match status" value="1"/>
</dbReference>
<dbReference type="PANTHER" id="PTHR24201">
    <property type="entry name" value="ANK_REP_REGION DOMAIN-CONTAINING PROTEIN"/>
    <property type="match status" value="1"/>
</dbReference>
<evidence type="ECO:0000313" key="5">
    <source>
        <dbReference type="EMBL" id="CAL4245925.1"/>
    </source>
</evidence>
<dbReference type="InterPro" id="IPR036770">
    <property type="entry name" value="Ankyrin_rpt-contain_sf"/>
</dbReference>
<dbReference type="PANTHER" id="PTHR24201:SF16">
    <property type="entry name" value="ANKYRIN-1-LIKE-RELATED"/>
    <property type="match status" value="1"/>
</dbReference>
<comment type="caution">
    <text evidence="5">The sequence shown here is derived from an EMBL/GenBank/DDBJ whole genome shotgun (WGS) entry which is preliminary data.</text>
</comment>
<organism evidence="5 6">
    <name type="scientific">Meganyctiphanes norvegica</name>
    <name type="common">Northern krill</name>
    <name type="synonym">Thysanopoda norvegica</name>
    <dbReference type="NCBI Taxonomy" id="48144"/>
    <lineage>
        <taxon>Eukaryota</taxon>
        <taxon>Metazoa</taxon>
        <taxon>Ecdysozoa</taxon>
        <taxon>Arthropoda</taxon>
        <taxon>Crustacea</taxon>
        <taxon>Multicrustacea</taxon>
        <taxon>Malacostraca</taxon>
        <taxon>Eumalacostraca</taxon>
        <taxon>Eucarida</taxon>
        <taxon>Euphausiacea</taxon>
        <taxon>Euphausiidae</taxon>
        <taxon>Meganyctiphanes</taxon>
    </lineage>
</organism>
<gene>
    <name evidence="5" type="ORF">MNOR_LOCUS41128</name>
</gene>
<evidence type="ECO:0000256" key="3">
    <source>
        <dbReference type="PROSITE-ProRule" id="PRU00023"/>
    </source>
</evidence>
<protein>
    <submittedName>
        <fullName evidence="5">Uncharacterized protein</fullName>
    </submittedName>
</protein>
<reference evidence="5 6" key="1">
    <citation type="submission" date="2024-05" db="EMBL/GenBank/DDBJ databases">
        <authorList>
            <person name="Wallberg A."/>
        </authorList>
    </citation>
    <scope>NUCLEOTIDE SEQUENCE [LARGE SCALE GENOMIC DNA]</scope>
</reference>
<feature type="repeat" description="ANK" evidence="3">
    <location>
        <begin position="106"/>
        <end position="138"/>
    </location>
</feature>
<dbReference type="Gene3D" id="1.25.40.20">
    <property type="entry name" value="Ankyrin repeat-containing domain"/>
    <property type="match status" value="3"/>
</dbReference>
<dbReference type="Proteomes" id="UP001497623">
    <property type="component" value="Unassembled WGS sequence"/>
</dbReference>
<dbReference type="GO" id="GO:0005634">
    <property type="term" value="C:nucleus"/>
    <property type="evidence" value="ECO:0007669"/>
    <property type="project" value="TreeGrafter"/>
</dbReference>